<evidence type="ECO:0000313" key="3">
    <source>
        <dbReference type="Proteomes" id="UP000277424"/>
    </source>
</evidence>
<dbReference type="GO" id="GO:0016791">
    <property type="term" value="F:phosphatase activity"/>
    <property type="evidence" value="ECO:0007669"/>
    <property type="project" value="TreeGrafter"/>
</dbReference>
<dbReference type="InterPro" id="IPR050126">
    <property type="entry name" value="Ap4A_hydrolase"/>
</dbReference>
<dbReference type="Proteomes" id="UP000277424">
    <property type="component" value="Unassembled WGS sequence"/>
</dbReference>
<dbReference type="GO" id="GO:0005737">
    <property type="term" value="C:cytoplasm"/>
    <property type="evidence" value="ECO:0007669"/>
    <property type="project" value="TreeGrafter"/>
</dbReference>
<dbReference type="RefSeq" id="WP_121221594.1">
    <property type="nucleotide sequence ID" value="NZ_RBIG01000003.1"/>
</dbReference>
<proteinExistence type="predicted"/>
<dbReference type="Pfam" id="PF00149">
    <property type="entry name" value="Metallophos"/>
    <property type="match status" value="1"/>
</dbReference>
<evidence type="ECO:0000313" key="2">
    <source>
        <dbReference type="EMBL" id="RKQ68800.1"/>
    </source>
</evidence>
<dbReference type="GO" id="GO:0008803">
    <property type="term" value="F:bis(5'-nucleosyl)-tetraphosphatase (symmetrical) activity"/>
    <property type="evidence" value="ECO:0007669"/>
    <property type="project" value="TreeGrafter"/>
</dbReference>
<gene>
    <name evidence="2" type="ORF">BCL74_3283</name>
</gene>
<name>A0A420WCZ2_9PROT</name>
<accession>A0A420WCZ2</accession>
<dbReference type="PANTHER" id="PTHR42850">
    <property type="entry name" value="METALLOPHOSPHOESTERASE"/>
    <property type="match status" value="1"/>
</dbReference>
<evidence type="ECO:0000259" key="1">
    <source>
        <dbReference type="Pfam" id="PF00149"/>
    </source>
</evidence>
<organism evidence="2 3">
    <name type="scientific">Oceanibaculum indicum</name>
    <dbReference type="NCBI Taxonomy" id="526216"/>
    <lineage>
        <taxon>Bacteria</taxon>
        <taxon>Pseudomonadati</taxon>
        <taxon>Pseudomonadota</taxon>
        <taxon>Alphaproteobacteria</taxon>
        <taxon>Rhodospirillales</taxon>
        <taxon>Oceanibaculaceae</taxon>
        <taxon>Oceanibaculum</taxon>
    </lineage>
</organism>
<comment type="caution">
    <text evidence="2">The sequence shown here is derived from an EMBL/GenBank/DDBJ whole genome shotgun (WGS) entry which is preliminary data.</text>
</comment>
<sequence>MTARSPLPAPARVAARVPEDTRVYAIGDIHGRADLLADLLEMIRADAARAPEGRQVLVTLGDHVDRGDWTRHVVDMLLEDPLPGAELVRLKGNHEELLLRFLEEPEAVARLWLGNGGDATLRSYGIEPSRYLGLADGWQRMSRLFAEALPAAHRRFYENLRLHHREGGYLFVHAGIRPGVPLAEQTSETLLWVRDLFLSSEEDHGSVVVHGHTVAWAPEERPNRIGIDTGAFMTGRLTCLVLAGEERRFLST</sequence>
<dbReference type="AlphaFoldDB" id="A0A420WCZ2"/>
<dbReference type="GO" id="GO:0110154">
    <property type="term" value="P:RNA decapping"/>
    <property type="evidence" value="ECO:0007669"/>
    <property type="project" value="TreeGrafter"/>
</dbReference>
<reference evidence="2 3" key="1">
    <citation type="submission" date="2018-10" db="EMBL/GenBank/DDBJ databases">
        <title>Comparative analysis of microorganisms from saline springs in Andes Mountain Range, Colombia.</title>
        <authorList>
            <person name="Rubin E."/>
        </authorList>
    </citation>
    <scope>NUCLEOTIDE SEQUENCE [LARGE SCALE GENOMIC DNA]</scope>
    <source>
        <strain evidence="2 3">USBA 36</strain>
    </source>
</reference>
<dbReference type="EMBL" id="RBIG01000003">
    <property type="protein sequence ID" value="RKQ68800.1"/>
    <property type="molecule type" value="Genomic_DNA"/>
</dbReference>
<dbReference type="PANTHER" id="PTHR42850:SF4">
    <property type="entry name" value="ZINC-DEPENDENT ENDOPOLYPHOSPHATASE"/>
    <property type="match status" value="1"/>
</dbReference>
<dbReference type="InterPro" id="IPR029052">
    <property type="entry name" value="Metallo-depent_PP-like"/>
</dbReference>
<dbReference type="Gene3D" id="3.60.21.10">
    <property type="match status" value="1"/>
</dbReference>
<dbReference type="SUPFAM" id="SSF56300">
    <property type="entry name" value="Metallo-dependent phosphatases"/>
    <property type="match status" value="1"/>
</dbReference>
<protein>
    <submittedName>
        <fullName evidence="2">Serine/threonine protein phosphatase 1</fullName>
    </submittedName>
</protein>
<dbReference type="OrthoDB" id="9807890at2"/>
<feature type="domain" description="Calcineurin-like phosphoesterase" evidence="1">
    <location>
        <begin position="22"/>
        <end position="216"/>
    </location>
</feature>
<dbReference type="InterPro" id="IPR004843">
    <property type="entry name" value="Calcineurin-like_PHP"/>
</dbReference>